<dbReference type="RefSeq" id="XP_057443510.1">
    <property type="nucleotide sequence ID" value="XM_057587527.1"/>
</dbReference>
<evidence type="ECO:0000313" key="1">
    <source>
        <dbReference type="EMBL" id="AFK48501.1"/>
    </source>
</evidence>
<organism evidence="1">
    <name type="scientific">Lotus japonicus</name>
    <name type="common">Lotus corniculatus var. japonicus</name>
    <dbReference type="NCBI Taxonomy" id="34305"/>
    <lineage>
        <taxon>Eukaryota</taxon>
        <taxon>Viridiplantae</taxon>
        <taxon>Streptophyta</taxon>
        <taxon>Embryophyta</taxon>
        <taxon>Tracheophyta</taxon>
        <taxon>Spermatophyta</taxon>
        <taxon>Magnoliopsida</taxon>
        <taxon>eudicotyledons</taxon>
        <taxon>Gunneridae</taxon>
        <taxon>Pentapetalae</taxon>
        <taxon>rosids</taxon>
        <taxon>fabids</taxon>
        <taxon>Fabales</taxon>
        <taxon>Fabaceae</taxon>
        <taxon>Papilionoideae</taxon>
        <taxon>50 kb inversion clade</taxon>
        <taxon>NPAAA clade</taxon>
        <taxon>Hologalegina</taxon>
        <taxon>robinioid clade</taxon>
        <taxon>Loteae</taxon>
        <taxon>Lotus</taxon>
    </lineage>
</organism>
<reference evidence="1" key="1">
    <citation type="submission" date="2012-05" db="EMBL/GenBank/DDBJ databases">
        <authorList>
            <person name="Krishnakumar V."/>
            <person name="Cheung F."/>
            <person name="Xiao Y."/>
            <person name="Chan A."/>
            <person name="Moskal W.A."/>
            <person name="Town C.D."/>
        </authorList>
    </citation>
    <scope>NUCLEOTIDE SEQUENCE</scope>
</reference>
<sequence length="121" mass="13186">MKEWMKNFVAASSLEVSNAPAAVHANIGEFVRADPNAIVPNVIHEISVESVFVPNVEPHVETLVETTSDVNMELSARNPNPIVDTSELDLQIHQSTLGSEPSTGCKKSVIENVHELLSIWS</sequence>
<protein>
    <submittedName>
        <fullName evidence="1">Uncharacterized protein</fullName>
    </submittedName>
</protein>
<name>I3T7K9_LOTJA</name>
<accession>I3T7K9</accession>
<dbReference type="AlphaFoldDB" id="I3T7K9"/>
<dbReference type="EMBL" id="BT148707">
    <property type="protein sequence ID" value="AFK48501.1"/>
    <property type="molecule type" value="mRNA"/>
</dbReference>
<dbReference type="GeneID" id="130735591"/>
<dbReference type="KEGG" id="lja:130735591"/>
<proteinExistence type="evidence at transcript level"/>